<dbReference type="KEGG" id="bcai:K788_0000288"/>
<dbReference type="Proteomes" id="UP000019146">
    <property type="component" value="Chromosome 2"/>
</dbReference>
<evidence type="ECO:0000256" key="1">
    <source>
        <dbReference type="SAM" id="MobiDB-lite"/>
    </source>
</evidence>
<reference evidence="2 3" key="1">
    <citation type="journal article" date="2014" name="Genome Announc.">
        <title>Draft Genome Sequence of the Haloacid-Degrading Burkholderia caribensis Strain MBA4.</title>
        <authorList>
            <person name="Pan Y."/>
            <person name="Kong K.F."/>
            <person name="Tsang J.S."/>
        </authorList>
    </citation>
    <scope>NUCLEOTIDE SEQUENCE [LARGE SCALE GENOMIC DNA]</scope>
    <source>
        <strain evidence="2 3">MBA4</strain>
    </source>
</reference>
<sequence>MGASEAQGFATKPLASLRSFGESMSNEMSTTAKTALGGVYRRKRNAHAHRVRN</sequence>
<evidence type="ECO:0000313" key="2">
    <source>
        <dbReference type="EMBL" id="ALL68689.1"/>
    </source>
</evidence>
<gene>
    <name evidence="2" type="ORF">K788_0000288</name>
</gene>
<dbReference type="AlphaFoldDB" id="A0A0P0RIU4"/>
<feature type="region of interest" description="Disordered" evidence="1">
    <location>
        <begin position="34"/>
        <end position="53"/>
    </location>
</feature>
<feature type="compositionally biased region" description="Basic residues" evidence="1">
    <location>
        <begin position="40"/>
        <end position="53"/>
    </location>
</feature>
<accession>A0A0P0RIU4</accession>
<evidence type="ECO:0000313" key="3">
    <source>
        <dbReference type="Proteomes" id="UP000019146"/>
    </source>
</evidence>
<proteinExistence type="predicted"/>
<organism evidence="2 3">
    <name type="scientific">Paraburkholderia caribensis MBA4</name>
    <dbReference type="NCBI Taxonomy" id="1323664"/>
    <lineage>
        <taxon>Bacteria</taxon>
        <taxon>Pseudomonadati</taxon>
        <taxon>Pseudomonadota</taxon>
        <taxon>Betaproteobacteria</taxon>
        <taxon>Burkholderiales</taxon>
        <taxon>Burkholderiaceae</taxon>
        <taxon>Paraburkholderia</taxon>
    </lineage>
</organism>
<name>A0A0P0RIU4_9BURK</name>
<protein>
    <submittedName>
        <fullName evidence="2">Uncharacterized protein</fullName>
    </submittedName>
</protein>
<dbReference type="EMBL" id="CP012747">
    <property type="protein sequence ID" value="ALL68689.1"/>
    <property type="molecule type" value="Genomic_DNA"/>
</dbReference>